<organism evidence="2">
    <name type="scientific">Sporolactobacillus sp. Y61</name>
    <dbReference type="NCBI Taxonomy" id="3160863"/>
    <lineage>
        <taxon>Bacteria</taxon>
        <taxon>Bacillati</taxon>
        <taxon>Bacillota</taxon>
        <taxon>Bacilli</taxon>
        <taxon>Bacillales</taxon>
        <taxon>Sporolactobacillaceae</taxon>
        <taxon>Sporolactobacillus</taxon>
    </lineage>
</organism>
<dbReference type="AlphaFoldDB" id="A0AAU8IBU9"/>
<feature type="transmembrane region" description="Helical" evidence="1">
    <location>
        <begin position="222"/>
        <end position="244"/>
    </location>
</feature>
<dbReference type="RefSeq" id="WP_353947584.1">
    <property type="nucleotide sequence ID" value="NZ_CP159510.1"/>
</dbReference>
<keyword evidence="1" id="KW-1133">Transmembrane helix</keyword>
<feature type="transmembrane region" description="Helical" evidence="1">
    <location>
        <begin position="180"/>
        <end position="210"/>
    </location>
</feature>
<reference evidence="2" key="1">
    <citation type="submission" date="2024-06" db="EMBL/GenBank/DDBJ databases">
        <authorList>
            <person name="Fan A."/>
            <person name="Zhang F.Y."/>
            <person name="Zhang L."/>
        </authorList>
    </citation>
    <scope>NUCLEOTIDE SEQUENCE</scope>
    <source>
        <strain evidence="2">Y61</strain>
    </source>
</reference>
<feature type="transmembrane region" description="Helical" evidence="1">
    <location>
        <begin position="250"/>
        <end position="270"/>
    </location>
</feature>
<evidence type="ECO:0000256" key="1">
    <source>
        <dbReference type="SAM" id="Phobius"/>
    </source>
</evidence>
<evidence type="ECO:0000313" key="2">
    <source>
        <dbReference type="EMBL" id="XCJ15834.1"/>
    </source>
</evidence>
<accession>A0AAU8IBU9</accession>
<dbReference type="Pfam" id="PF06691">
    <property type="entry name" value="DUF1189"/>
    <property type="match status" value="1"/>
</dbReference>
<name>A0AAU8IBU9_9BACL</name>
<keyword evidence="1" id="KW-0812">Transmembrane</keyword>
<dbReference type="InterPro" id="IPR009574">
    <property type="entry name" value="DUF1189"/>
</dbReference>
<protein>
    <submittedName>
        <fullName evidence="2">DUF1189 family protein</fullName>
    </submittedName>
</protein>
<proteinExistence type="predicted"/>
<dbReference type="EMBL" id="CP159510">
    <property type="protein sequence ID" value="XCJ15834.1"/>
    <property type="molecule type" value="Genomic_DNA"/>
</dbReference>
<sequence>MHKYRFPVNYFMTMSFPKRIFQNRKMFGWLKLTLLFIFINACLMVPVSLMLSSLKSFDIRNVAPELTSQIGDRFAARLQNARLSGGNLKGADSFSFSSKGTLLAVDLENKWSAQGGSYHKQISGVDNALIMQRSQFIITDKSGYGFEIHYPVRQAEWQAGNAKQLKATLGQLWLRQYKPLLLAILSLMSFAALMISNLILLGIFSFVLWLTGRSGFSAIRSFKEAVSIVMLSAGAPSIIAMILGVAGMNIATALLFQSIGLILMISLVFFRTHFQESSMKKQSQIKAVSG</sequence>
<keyword evidence="1" id="KW-0472">Membrane</keyword>
<gene>
    <name evidence="2" type="ORF">ABNN70_08870</name>
</gene>